<dbReference type="AGR" id="MGI:1923646"/>
<reference evidence="2" key="4">
    <citation type="journal article" date="2001" name="Nature">
        <title>Functional annotation of a full-length mouse cDNA collection.</title>
        <authorList>
            <consortium name="The RIKEN Genome Exploration Research Group Phase II Team and the FANTOM Consortium"/>
        </authorList>
    </citation>
    <scope>NUCLEOTIDE SEQUENCE</scope>
    <source>
        <strain evidence="2">C57BL/6J</strain>
        <tissue evidence="2">Lung</tissue>
    </source>
</reference>
<evidence type="ECO:0000313" key="3">
    <source>
        <dbReference type="MGI" id="MGI:1923646"/>
    </source>
</evidence>
<reference evidence="2" key="1">
    <citation type="journal article" date="1999" name="Methods Enzymol.">
        <title>High-efficiency full-length cDNA cloning.</title>
        <authorList>
            <person name="Carninci P."/>
            <person name="Hayashizaki Y."/>
        </authorList>
    </citation>
    <scope>NUCLEOTIDE SEQUENCE</scope>
    <source>
        <strain evidence="2">C57BL/6J</strain>
        <tissue evidence="2">Lung</tissue>
    </source>
</reference>
<keyword evidence="1" id="KW-0472">Membrane</keyword>
<dbReference type="AlphaFoldDB" id="Q8C3R6"/>
<feature type="transmembrane region" description="Helical" evidence="1">
    <location>
        <begin position="34"/>
        <end position="51"/>
    </location>
</feature>
<reference evidence="2" key="8">
    <citation type="journal article" date="2005" name="Science">
        <title>Antisense Transcription in the Mammalian Transcriptome.</title>
        <authorList>
            <consortium name="RIKEN Genome Exploration Research Group and Genome Science Group (Genome Network Project Core Group) and the FANTOM Consortium"/>
        </authorList>
    </citation>
    <scope>NUCLEOTIDE SEQUENCE</scope>
    <source>
        <strain evidence="2">C57BL/6J</strain>
        <tissue evidence="2">Lung</tissue>
    </source>
</reference>
<reference evidence="2" key="7">
    <citation type="journal article" date="2005" name="Science">
        <title>The Transcriptional Landscape of the Mammalian Genome.</title>
        <authorList>
            <consortium name="The FANTOM Consortium"/>
            <consortium name="Riken Genome Exploration Research Group and Genome Science Group (Genome Network Project Core Group)"/>
        </authorList>
    </citation>
    <scope>NUCLEOTIDE SEQUENCE</scope>
    <source>
        <strain evidence="2">C57BL/6J</strain>
        <tissue evidence="2">Lung</tissue>
    </source>
</reference>
<evidence type="ECO:0000313" key="2">
    <source>
        <dbReference type="EMBL" id="BAC39354.1"/>
    </source>
</evidence>
<accession>Q8C3R6</accession>
<dbReference type="MGI" id="MGI:1923646">
    <property type="gene designation" value="Nfxl1"/>
</dbReference>
<evidence type="ECO:0000256" key="1">
    <source>
        <dbReference type="SAM" id="Phobius"/>
    </source>
</evidence>
<name>Q8C3R6_MOUSE</name>
<reference evidence="2" key="2">
    <citation type="journal article" date="2000" name="Genome Res.">
        <title>Normalization and subtraction of cap-trapper-selected cDNAs to prepare full-length cDNA libraries for rapid discovery of new genes.</title>
        <authorList>
            <person name="Carninci P."/>
            <person name="Shibata Y."/>
            <person name="Hayatsu N."/>
            <person name="Sugahara Y."/>
            <person name="Shibata K."/>
            <person name="Itoh M."/>
            <person name="Konno H."/>
            <person name="Okazaki Y."/>
            <person name="Muramatsu M."/>
            <person name="Hayashizaki Y."/>
        </authorList>
    </citation>
    <scope>NUCLEOTIDE SEQUENCE</scope>
    <source>
        <strain evidence="2">C57BL/6J</strain>
        <tissue evidence="2">Lung</tissue>
    </source>
</reference>
<keyword evidence="1" id="KW-1133">Transmembrane helix</keyword>
<keyword evidence="1" id="KW-0812">Transmembrane</keyword>
<sequence>MVLGTYMYQVSSLPNSAFFNNPPPPGSFPEINDLLVILRCLTAVTALLFLCSQRFLKKASYTLSSVFTQNSLFWLIVTTQISCNKKRKTFPEGKKGYNILKYRYIN</sequence>
<proteinExistence type="evidence at transcript level"/>
<gene>
    <name evidence="3" type="primary">Nfxl1</name>
    <name evidence="3" type="synonym">Zfp11</name>
</gene>
<organism evidence="2">
    <name type="scientific">Mus musculus</name>
    <name type="common">Mouse</name>
    <dbReference type="NCBI Taxonomy" id="10090"/>
    <lineage>
        <taxon>Eukaryota</taxon>
        <taxon>Metazoa</taxon>
        <taxon>Chordata</taxon>
        <taxon>Craniata</taxon>
        <taxon>Vertebrata</taxon>
        <taxon>Euteleostomi</taxon>
        <taxon>Mammalia</taxon>
        <taxon>Eutheria</taxon>
        <taxon>Euarchontoglires</taxon>
        <taxon>Glires</taxon>
        <taxon>Rodentia</taxon>
        <taxon>Myomorpha</taxon>
        <taxon>Muroidea</taxon>
        <taxon>Muridae</taxon>
        <taxon>Murinae</taxon>
        <taxon>Mus</taxon>
        <taxon>Mus</taxon>
    </lineage>
</organism>
<protein>
    <submittedName>
        <fullName evidence="2">Uncharacterized protein</fullName>
    </submittedName>
</protein>
<reference evidence="2" key="5">
    <citation type="journal article" date="2002" name="Nature">
        <title>Analysis of the mouse transcriptome based on functional annotation of 60,770 full-length cDNAs.</title>
        <authorList>
            <consortium name="The FANTOM Consortium and the RIKEN Genome Exploration Research Group Phase I and II Team"/>
        </authorList>
    </citation>
    <scope>NUCLEOTIDE SEQUENCE</scope>
    <source>
        <strain evidence="2">C57BL/6J</strain>
        <tissue evidence="2">Lung</tissue>
    </source>
</reference>
<reference evidence="2" key="3">
    <citation type="journal article" date="2000" name="Genome Res.">
        <title>RIKEN integrated sequence analysis (RISA) system--384-format sequencing pipeline with 384 multicapillary sequencer.</title>
        <authorList>
            <person name="Shibata K."/>
            <person name="Itoh M."/>
            <person name="Aizawa K."/>
            <person name="Nagaoka S."/>
            <person name="Sasaki N."/>
            <person name="Carninci P."/>
            <person name="Konno H."/>
            <person name="Akiyama J."/>
            <person name="Nishi K."/>
            <person name="Kitsunai T."/>
            <person name="Tashiro H."/>
            <person name="Itoh M."/>
            <person name="Sumi N."/>
            <person name="Ishii Y."/>
            <person name="Nakamura S."/>
            <person name="Hazama M."/>
            <person name="Nishine T."/>
            <person name="Harada A."/>
            <person name="Yamamoto R."/>
            <person name="Matsumoto H."/>
            <person name="Sakaguchi S."/>
            <person name="Ikegami T."/>
            <person name="Kashiwagi K."/>
            <person name="Fujiwake S."/>
            <person name="Inoue K."/>
            <person name="Togawa Y."/>
            <person name="Izawa M."/>
            <person name="Ohara E."/>
            <person name="Watahiki M."/>
            <person name="Yoneda Y."/>
            <person name="Ishikawa T."/>
            <person name="Ozawa K."/>
            <person name="Tanaka T."/>
            <person name="Matsuura S."/>
            <person name="Kawai J."/>
            <person name="Okazaki Y."/>
            <person name="Muramatsu M."/>
            <person name="Inoue Y."/>
            <person name="Kira A."/>
            <person name="Hayashizaki Y."/>
        </authorList>
    </citation>
    <scope>NUCLEOTIDE SEQUENCE</scope>
    <source>
        <strain evidence="2">C57BL/6J</strain>
        <tissue evidence="2">Lung</tissue>
    </source>
</reference>
<dbReference type="EMBL" id="AK085068">
    <property type="protein sequence ID" value="BAC39354.1"/>
    <property type="molecule type" value="mRNA"/>
</dbReference>
<reference evidence="2" key="6">
    <citation type="submission" date="2002-04" db="EMBL/GenBank/DDBJ databases">
        <authorList>
            <person name="Adachi J."/>
            <person name="Aizawa K."/>
            <person name="Akimura T."/>
            <person name="Arakawa T."/>
            <person name="Bono H."/>
            <person name="Carninci P."/>
            <person name="Fukuda S."/>
            <person name="Furuno M."/>
            <person name="Hanagaki T."/>
            <person name="Hara A."/>
            <person name="Hashizume W."/>
            <person name="Hayashida K."/>
            <person name="Hayatsu N."/>
            <person name="Hiramoto K."/>
            <person name="Hiraoka T."/>
            <person name="Hirozane T."/>
            <person name="Hori F."/>
            <person name="Imotani K."/>
            <person name="Ishii Y."/>
            <person name="Itoh M."/>
            <person name="Kagawa I."/>
            <person name="Kasukawa T."/>
            <person name="Katoh H."/>
            <person name="Kawai J."/>
            <person name="Kojima Y."/>
            <person name="Kondo S."/>
            <person name="Konno H."/>
            <person name="Kouda M."/>
            <person name="Koya S."/>
            <person name="Kurihara C."/>
            <person name="Matsuyama T."/>
            <person name="Miyazaki A."/>
            <person name="Murata M."/>
            <person name="Nakamura M."/>
            <person name="Nishi K."/>
            <person name="Nomura K."/>
            <person name="Numazaki R."/>
            <person name="Ohno M."/>
            <person name="Ohsato N."/>
            <person name="Okazaki Y."/>
            <person name="Saito R."/>
            <person name="Saitoh H."/>
            <person name="Sakai C."/>
            <person name="Sakai K."/>
            <person name="Sakazume N."/>
            <person name="Sano H."/>
            <person name="Sasaki D."/>
            <person name="Shibata K."/>
            <person name="Shinagawa A."/>
            <person name="Shiraki T."/>
            <person name="Sogabe Y."/>
            <person name="Tagami M."/>
            <person name="Tagawa A."/>
            <person name="Takahashi F."/>
            <person name="Takaku-Akahira S."/>
            <person name="Takeda Y."/>
            <person name="Tanaka T."/>
            <person name="Tomaru A."/>
            <person name="Toya T."/>
            <person name="Yasunishi A."/>
            <person name="Muramatsu M."/>
            <person name="Hayashizaki Y."/>
        </authorList>
    </citation>
    <scope>NUCLEOTIDE SEQUENCE</scope>
    <source>
        <strain evidence="2">C57BL/6J</strain>
        <tissue evidence="2">Lung</tissue>
    </source>
</reference>